<name>A0AAE3AVM6_9FIRM</name>
<dbReference type="Pfam" id="PF03729">
    <property type="entry name" value="DUF308"/>
    <property type="match status" value="2"/>
</dbReference>
<comment type="caution">
    <text evidence="2">The sequence shown here is derived from an EMBL/GenBank/DDBJ whole genome shotgun (WGS) entry which is preliminary data.</text>
</comment>
<feature type="transmembrane region" description="Helical" evidence="1">
    <location>
        <begin position="46"/>
        <end position="68"/>
    </location>
</feature>
<feature type="transmembrane region" description="Helical" evidence="1">
    <location>
        <begin position="20"/>
        <end position="39"/>
    </location>
</feature>
<dbReference type="Proteomes" id="UP001199355">
    <property type="component" value="Unassembled WGS sequence"/>
</dbReference>
<keyword evidence="3" id="KW-1185">Reference proteome</keyword>
<evidence type="ECO:0000313" key="3">
    <source>
        <dbReference type="Proteomes" id="UP001199355"/>
    </source>
</evidence>
<feature type="transmembrane region" description="Helical" evidence="1">
    <location>
        <begin position="80"/>
        <end position="110"/>
    </location>
</feature>
<feature type="transmembrane region" description="Helical" evidence="1">
    <location>
        <begin position="159"/>
        <end position="184"/>
    </location>
</feature>
<organism evidence="2 3">
    <name type="scientific">Gallintestinimicrobium propionicum</name>
    <dbReference type="NCBI Taxonomy" id="2981770"/>
    <lineage>
        <taxon>Bacteria</taxon>
        <taxon>Bacillati</taxon>
        <taxon>Bacillota</taxon>
        <taxon>Clostridia</taxon>
        <taxon>Lachnospirales</taxon>
        <taxon>Lachnospiraceae</taxon>
        <taxon>Gallintestinimicrobium</taxon>
    </lineage>
</organism>
<reference evidence="2 3" key="1">
    <citation type="submission" date="2021-10" db="EMBL/GenBank/DDBJ databases">
        <title>Anaerobic single-cell dispensing facilitates the cultivation of human gut bacteria.</title>
        <authorList>
            <person name="Afrizal A."/>
        </authorList>
    </citation>
    <scope>NUCLEOTIDE SEQUENCE [LARGE SCALE GENOMIC DNA]</scope>
    <source>
        <strain evidence="2 3">CLA-AA-H244</strain>
    </source>
</reference>
<dbReference type="GO" id="GO:0005886">
    <property type="term" value="C:plasma membrane"/>
    <property type="evidence" value="ECO:0007669"/>
    <property type="project" value="TreeGrafter"/>
</dbReference>
<dbReference type="AlphaFoldDB" id="A0AAE3AVM6"/>
<proteinExistence type="predicted"/>
<keyword evidence="1" id="KW-0812">Transmembrane</keyword>
<keyword evidence="1" id="KW-0472">Membrane</keyword>
<dbReference type="PANTHER" id="PTHR34989:SF1">
    <property type="entry name" value="PROTEIN HDED"/>
    <property type="match status" value="1"/>
</dbReference>
<feature type="transmembrane region" description="Helical" evidence="1">
    <location>
        <begin position="131"/>
        <end position="153"/>
    </location>
</feature>
<dbReference type="InterPro" id="IPR052712">
    <property type="entry name" value="Acid_resist_chaperone_HdeD"/>
</dbReference>
<evidence type="ECO:0000256" key="1">
    <source>
        <dbReference type="SAM" id="Phobius"/>
    </source>
</evidence>
<dbReference type="RefSeq" id="WP_021915211.1">
    <property type="nucleotide sequence ID" value="NZ_JAJEQF010000043.1"/>
</dbReference>
<gene>
    <name evidence="2" type="ORF">LKD45_13500</name>
</gene>
<evidence type="ECO:0000313" key="2">
    <source>
        <dbReference type="EMBL" id="MCC2168688.1"/>
    </source>
</evidence>
<dbReference type="InterPro" id="IPR005325">
    <property type="entry name" value="DUF308_memb"/>
</dbReference>
<sequence length="209" mass="23560">MRYSNHIVDETTHAFKCAKWFALVSSLLLGIFGTVLLIWPNTSMNVICTLLGVLMVVFGVSKIVGYFFNVSYHIGFQFDLALGLFALLFGILFLTHPGAILSITWVLVGIYEIVESVFKIQTAMDARHYQLSGWGLLLFSAIVYLLFGIFLTFNPAKGGSLFVQVMGISLIFAGIENIIFTFYTSKRLKDIRNRLHDEWIALDEDNIID</sequence>
<accession>A0AAE3AVM6</accession>
<protein>
    <submittedName>
        <fullName evidence="2">DUF308 domain-containing protein</fullName>
    </submittedName>
</protein>
<dbReference type="EMBL" id="JAJEQF010000043">
    <property type="protein sequence ID" value="MCC2168688.1"/>
    <property type="molecule type" value="Genomic_DNA"/>
</dbReference>
<dbReference type="PANTHER" id="PTHR34989">
    <property type="entry name" value="PROTEIN HDED"/>
    <property type="match status" value="1"/>
</dbReference>
<keyword evidence="1" id="KW-1133">Transmembrane helix</keyword>